<feature type="domain" description="DinB-like" evidence="1">
    <location>
        <begin position="10"/>
        <end position="150"/>
    </location>
</feature>
<sequence>MGQKERYKRQLISTRQMSETLLSAFKTPADWVLQIHPKANHALWFAGHMATADNFFISMVDPSAVREMTELNKLFGMGSQPSSNPADYGSPESVVAEMRERREKLLALLDSLDEAGLSKPTPPGSPDFLPDIASIFETAIWHEGMHSGQLSMIRRALGHEPIMGNTPAPST</sequence>
<dbReference type="OrthoDB" id="267642at2"/>
<organism evidence="2 3">
    <name type="scientific">Pirellula staleyi (strain ATCC 27377 / DSM 6068 / ICPB 4128)</name>
    <name type="common">Pirella staleyi</name>
    <dbReference type="NCBI Taxonomy" id="530564"/>
    <lineage>
        <taxon>Bacteria</taxon>
        <taxon>Pseudomonadati</taxon>
        <taxon>Planctomycetota</taxon>
        <taxon>Planctomycetia</taxon>
        <taxon>Pirellulales</taxon>
        <taxon>Pirellulaceae</taxon>
        <taxon>Pirellula</taxon>
    </lineage>
</organism>
<evidence type="ECO:0000313" key="2">
    <source>
        <dbReference type="EMBL" id="ADB17846.1"/>
    </source>
</evidence>
<dbReference type="AlphaFoldDB" id="D2QWP3"/>
<dbReference type="Proteomes" id="UP000001887">
    <property type="component" value="Chromosome"/>
</dbReference>
<dbReference type="InterPro" id="IPR034660">
    <property type="entry name" value="DinB/YfiT-like"/>
</dbReference>
<protein>
    <recommendedName>
        <fullName evidence="1">DinB-like domain-containing protein</fullName>
    </recommendedName>
</protein>
<dbReference type="KEGG" id="psl:Psta_3182"/>
<evidence type="ECO:0000259" key="1">
    <source>
        <dbReference type="Pfam" id="PF12867"/>
    </source>
</evidence>
<evidence type="ECO:0000313" key="3">
    <source>
        <dbReference type="Proteomes" id="UP000001887"/>
    </source>
</evidence>
<dbReference type="eggNOG" id="COG2318">
    <property type="taxonomic scope" value="Bacteria"/>
</dbReference>
<gene>
    <name evidence="2" type="ordered locus">Psta_3182</name>
</gene>
<dbReference type="EMBL" id="CP001848">
    <property type="protein sequence ID" value="ADB17846.1"/>
    <property type="molecule type" value="Genomic_DNA"/>
</dbReference>
<name>D2QWP3_PIRSD</name>
<keyword evidence="3" id="KW-1185">Reference proteome</keyword>
<dbReference type="HOGENOM" id="CLU_1575458_0_0_0"/>
<proteinExistence type="predicted"/>
<dbReference type="Pfam" id="PF12867">
    <property type="entry name" value="DinB_2"/>
    <property type="match status" value="1"/>
</dbReference>
<reference evidence="2 3" key="1">
    <citation type="journal article" date="2009" name="Stand. Genomic Sci.">
        <title>Complete genome sequence of Pirellula staleyi type strain (ATCC 27377).</title>
        <authorList>
            <person name="Clum A."/>
            <person name="Tindall B.J."/>
            <person name="Sikorski J."/>
            <person name="Ivanova N."/>
            <person name="Mavrommatis K."/>
            <person name="Lucas S."/>
            <person name="Glavina del Rio T."/>
            <person name="Nolan M."/>
            <person name="Chen F."/>
            <person name="Tice H."/>
            <person name="Pitluck S."/>
            <person name="Cheng J.F."/>
            <person name="Chertkov O."/>
            <person name="Brettin T."/>
            <person name="Han C."/>
            <person name="Detter J.C."/>
            <person name="Kuske C."/>
            <person name="Bruce D."/>
            <person name="Goodwin L."/>
            <person name="Ovchinikova G."/>
            <person name="Pati A."/>
            <person name="Mikhailova N."/>
            <person name="Chen A."/>
            <person name="Palaniappan K."/>
            <person name="Land M."/>
            <person name="Hauser L."/>
            <person name="Chang Y.J."/>
            <person name="Jeffries C.D."/>
            <person name="Chain P."/>
            <person name="Rohde M."/>
            <person name="Goker M."/>
            <person name="Bristow J."/>
            <person name="Eisen J.A."/>
            <person name="Markowitz V."/>
            <person name="Hugenholtz P."/>
            <person name="Kyrpides N.C."/>
            <person name="Klenk H.P."/>
            <person name="Lapidus A."/>
        </authorList>
    </citation>
    <scope>NUCLEOTIDE SEQUENCE [LARGE SCALE GENOMIC DNA]</scope>
    <source>
        <strain evidence="3">ATCC 27377 / DSM 6068 / ICPB 4128</strain>
    </source>
</reference>
<dbReference type="Gene3D" id="1.20.120.450">
    <property type="entry name" value="dinb family like domain"/>
    <property type="match status" value="1"/>
</dbReference>
<dbReference type="SUPFAM" id="SSF109854">
    <property type="entry name" value="DinB/YfiT-like putative metalloenzymes"/>
    <property type="match status" value="1"/>
</dbReference>
<accession>D2QWP3</accession>
<dbReference type="InterPro" id="IPR024775">
    <property type="entry name" value="DinB-like"/>
</dbReference>